<feature type="domain" description="Tyrosine-protein kinase G-rich" evidence="9">
    <location>
        <begin position="282"/>
        <end position="355"/>
    </location>
</feature>
<reference evidence="10 11" key="1">
    <citation type="submission" date="2021-03" db="EMBL/GenBank/DDBJ databases">
        <title>Fibrella sp. HMF5405 genome sequencing and assembly.</title>
        <authorList>
            <person name="Kang H."/>
            <person name="Kim H."/>
            <person name="Bae S."/>
            <person name="Joh K."/>
        </authorList>
    </citation>
    <scope>NUCLEOTIDE SEQUENCE [LARGE SCALE GENOMIC DNA]</scope>
    <source>
        <strain evidence="10 11">HMF5405</strain>
    </source>
</reference>
<organism evidence="10 11">
    <name type="scientific">Fibrella forsythiae</name>
    <dbReference type="NCBI Taxonomy" id="2817061"/>
    <lineage>
        <taxon>Bacteria</taxon>
        <taxon>Pseudomonadati</taxon>
        <taxon>Bacteroidota</taxon>
        <taxon>Cytophagia</taxon>
        <taxon>Cytophagales</taxon>
        <taxon>Spirosomataceae</taxon>
        <taxon>Fibrella</taxon>
    </lineage>
</organism>
<evidence type="ECO:0000256" key="6">
    <source>
        <dbReference type="SAM" id="Coils"/>
    </source>
</evidence>
<dbReference type="RefSeq" id="WP_207329235.1">
    <property type="nucleotide sequence ID" value="NZ_JAFMYW010000003.1"/>
</dbReference>
<protein>
    <submittedName>
        <fullName evidence="10">Lipopolysaccharide biosynthesis protein</fullName>
    </submittedName>
</protein>
<evidence type="ECO:0000256" key="5">
    <source>
        <dbReference type="ARBA" id="ARBA00023136"/>
    </source>
</evidence>
<feature type="domain" description="Polysaccharide chain length determinant N-terminal" evidence="8">
    <location>
        <begin position="20"/>
        <end position="73"/>
    </location>
</feature>
<feature type="coiled-coil region" evidence="6">
    <location>
        <begin position="233"/>
        <end position="260"/>
    </location>
</feature>
<comment type="subcellular location">
    <subcellularLocation>
        <location evidence="1">Cell membrane</location>
        <topology evidence="1">Multi-pass membrane protein</topology>
    </subcellularLocation>
</comment>
<sequence length="362" mass="40206">MSIPEYTTDQSIKSDKQVVEISLKDIAFFIKESRLTILIATLVGFVLGGIYAFSKPNVYTSEVTVMPEVQAKATGGLGSLGSLAGLAGVNIDNFGQQSDAIHPDIYPNVLQSNPFALTLLKDSVYSEKLNAKTTLQEFMMSTKQANLIEMVFGTTQPANEASARTNSQLRQILQITREQEGLLTAVQNAVITTYDKKTGLVTIAATEPDPFVAATVAKLSLDYLTSYIVNYRTEKFRQQVRFLEKQVNDAQSNYKTAEYAIATYRDQNRNLYLNTAKISEQRLQADYLLAQTVYSDLAKQLEQAKIRVQEETPVFKILDPPTVPLVKSAPKRTFIILGFAVSAAMLSVIILLIRQVKQAYNF</sequence>
<evidence type="ECO:0000256" key="3">
    <source>
        <dbReference type="ARBA" id="ARBA00022692"/>
    </source>
</evidence>
<evidence type="ECO:0000259" key="9">
    <source>
        <dbReference type="Pfam" id="PF13807"/>
    </source>
</evidence>
<evidence type="ECO:0000256" key="1">
    <source>
        <dbReference type="ARBA" id="ARBA00004651"/>
    </source>
</evidence>
<evidence type="ECO:0000313" key="11">
    <source>
        <dbReference type="Proteomes" id="UP000664628"/>
    </source>
</evidence>
<feature type="transmembrane region" description="Helical" evidence="7">
    <location>
        <begin position="35"/>
        <end position="53"/>
    </location>
</feature>
<accession>A0ABS3JIL9</accession>
<feature type="transmembrane region" description="Helical" evidence="7">
    <location>
        <begin position="334"/>
        <end position="353"/>
    </location>
</feature>
<dbReference type="Proteomes" id="UP000664628">
    <property type="component" value="Unassembled WGS sequence"/>
</dbReference>
<evidence type="ECO:0000256" key="7">
    <source>
        <dbReference type="SAM" id="Phobius"/>
    </source>
</evidence>
<keyword evidence="6" id="KW-0175">Coiled coil</keyword>
<evidence type="ECO:0000256" key="4">
    <source>
        <dbReference type="ARBA" id="ARBA00022989"/>
    </source>
</evidence>
<dbReference type="PANTHER" id="PTHR32309">
    <property type="entry name" value="TYROSINE-PROTEIN KINASE"/>
    <property type="match status" value="1"/>
</dbReference>
<dbReference type="Pfam" id="PF02706">
    <property type="entry name" value="Wzz"/>
    <property type="match status" value="1"/>
</dbReference>
<evidence type="ECO:0000313" key="10">
    <source>
        <dbReference type="EMBL" id="MBO0949258.1"/>
    </source>
</evidence>
<proteinExistence type="predicted"/>
<dbReference type="InterPro" id="IPR003856">
    <property type="entry name" value="LPS_length_determ_N"/>
</dbReference>
<dbReference type="PANTHER" id="PTHR32309:SF13">
    <property type="entry name" value="FERRIC ENTEROBACTIN TRANSPORT PROTEIN FEPE"/>
    <property type="match status" value="1"/>
</dbReference>
<dbReference type="InterPro" id="IPR050445">
    <property type="entry name" value="Bact_polysacc_biosynth/exp"/>
</dbReference>
<keyword evidence="11" id="KW-1185">Reference proteome</keyword>
<keyword evidence="2" id="KW-1003">Cell membrane</keyword>
<evidence type="ECO:0000259" key="8">
    <source>
        <dbReference type="Pfam" id="PF02706"/>
    </source>
</evidence>
<dbReference type="InterPro" id="IPR032807">
    <property type="entry name" value="GNVR"/>
</dbReference>
<keyword evidence="3 7" id="KW-0812">Transmembrane</keyword>
<keyword evidence="4 7" id="KW-1133">Transmembrane helix</keyword>
<evidence type="ECO:0000256" key="2">
    <source>
        <dbReference type="ARBA" id="ARBA00022475"/>
    </source>
</evidence>
<dbReference type="Pfam" id="PF13807">
    <property type="entry name" value="GNVR"/>
    <property type="match status" value="1"/>
</dbReference>
<gene>
    <name evidence="10" type="ORF">J2I46_11745</name>
</gene>
<comment type="caution">
    <text evidence="10">The sequence shown here is derived from an EMBL/GenBank/DDBJ whole genome shotgun (WGS) entry which is preliminary data.</text>
</comment>
<name>A0ABS3JIL9_9BACT</name>
<keyword evidence="5 7" id="KW-0472">Membrane</keyword>
<dbReference type="EMBL" id="JAFMYW010000003">
    <property type="protein sequence ID" value="MBO0949258.1"/>
    <property type="molecule type" value="Genomic_DNA"/>
</dbReference>